<dbReference type="GeneID" id="19402742"/>
<feature type="compositionally biased region" description="Basic and acidic residues" evidence="1">
    <location>
        <begin position="228"/>
        <end position="237"/>
    </location>
</feature>
<feature type="region of interest" description="Disordered" evidence="1">
    <location>
        <begin position="228"/>
        <end position="264"/>
    </location>
</feature>
<keyword evidence="3" id="KW-1185">Reference proteome</keyword>
<dbReference type="HOGENOM" id="CLU_1054357_0_0_1"/>
<reference evidence="2 3" key="2">
    <citation type="journal article" date="2013" name="PLoS Genet.">
        <title>Comparative genome structure, secondary metabolite, and effector coding capacity across Cochliobolus pathogens.</title>
        <authorList>
            <person name="Condon B.J."/>
            <person name="Leng Y."/>
            <person name="Wu D."/>
            <person name="Bushley K.E."/>
            <person name="Ohm R.A."/>
            <person name="Otillar R."/>
            <person name="Martin J."/>
            <person name="Schackwitz W."/>
            <person name="Grimwood J."/>
            <person name="MohdZainudin N."/>
            <person name="Xue C."/>
            <person name="Wang R."/>
            <person name="Manning V.A."/>
            <person name="Dhillon B."/>
            <person name="Tu Z.J."/>
            <person name="Steffenson B.J."/>
            <person name="Salamov A."/>
            <person name="Sun H."/>
            <person name="Lowry S."/>
            <person name="LaButti K."/>
            <person name="Han J."/>
            <person name="Copeland A."/>
            <person name="Lindquist E."/>
            <person name="Barry K."/>
            <person name="Schmutz J."/>
            <person name="Baker S.E."/>
            <person name="Ciuffetti L.M."/>
            <person name="Grigoriev I.V."/>
            <person name="Zhong S."/>
            <person name="Turgeon B.G."/>
        </authorList>
    </citation>
    <scope>NUCLEOTIDE SEQUENCE [LARGE SCALE GENOMIC DNA]</scope>
    <source>
        <strain evidence="3">28A</strain>
    </source>
</reference>
<evidence type="ECO:0000313" key="3">
    <source>
        <dbReference type="Proteomes" id="UP000016935"/>
    </source>
</evidence>
<gene>
    <name evidence="2" type="ORF">SETTUDRAFT_24103</name>
</gene>
<dbReference type="Proteomes" id="UP000016935">
    <property type="component" value="Unassembled WGS sequence"/>
</dbReference>
<dbReference type="EMBL" id="KB908866">
    <property type="protein sequence ID" value="EOA81713.1"/>
    <property type="molecule type" value="Genomic_DNA"/>
</dbReference>
<reference evidence="2 3" key="1">
    <citation type="journal article" date="2012" name="PLoS Pathog.">
        <title>Diverse lifestyles and strategies of plant pathogenesis encoded in the genomes of eighteen Dothideomycetes fungi.</title>
        <authorList>
            <person name="Ohm R.A."/>
            <person name="Feau N."/>
            <person name="Henrissat B."/>
            <person name="Schoch C.L."/>
            <person name="Horwitz B.A."/>
            <person name="Barry K.W."/>
            <person name="Condon B.J."/>
            <person name="Copeland A.C."/>
            <person name="Dhillon B."/>
            <person name="Glaser F."/>
            <person name="Hesse C.N."/>
            <person name="Kosti I."/>
            <person name="LaButti K."/>
            <person name="Lindquist E.A."/>
            <person name="Lucas S."/>
            <person name="Salamov A.A."/>
            <person name="Bradshaw R.E."/>
            <person name="Ciuffetti L."/>
            <person name="Hamelin R.C."/>
            <person name="Kema G.H.J."/>
            <person name="Lawrence C."/>
            <person name="Scott J.A."/>
            <person name="Spatafora J.W."/>
            <person name="Turgeon B.G."/>
            <person name="de Wit P.J.G.M."/>
            <person name="Zhong S."/>
            <person name="Goodwin S.B."/>
            <person name="Grigoriev I.V."/>
        </authorList>
    </citation>
    <scope>NUCLEOTIDE SEQUENCE [LARGE SCALE GENOMIC DNA]</scope>
    <source>
        <strain evidence="3">28A</strain>
    </source>
</reference>
<accession>R0JK90</accession>
<dbReference type="OrthoDB" id="3695667at2759"/>
<organism evidence="2 3">
    <name type="scientific">Exserohilum turcicum (strain 28A)</name>
    <name type="common">Northern leaf blight fungus</name>
    <name type="synonym">Setosphaeria turcica</name>
    <dbReference type="NCBI Taxonomy" id="671987"/>
    <lineage>
        <taxon>Eukaryota</taxon>
        <taxon>Fungi</taxon>
        <taxon>Dikarya</taxon>
        <taxon>Ascomycota</taxon>
        <taxon>Pezizomycotina</taxon>
        <taxon>Dothideomycetes</taxon>
        <taxon>Pleosporomycetidae</taxon>
        <taxon>Pleosporales</taxon>
        <taxon>Pleosporineae</taxon>
        <taxon>Pleosporaceae</taxon>
        <taxon>Exserohilum</taxon>
    </lineage>
</organism>
<evidence type="ECO:0000313" key="2">
    <source>
        <dbReference type="EMBL" id="EOA81713.1"/>
    </source>
</evidence>
<proteinExistence type="predicted"/>
<sequence length="264" mass="30754">MDSLKLFEFIQGEEDDSNILDQLQQHTRKGKKLPWFQDVIPELIPGVEDSHTWLSQARNLLWTDTEYDEHEKKIDRKKKLLQPGPEPFAVDHYRLRKHWPIYVEALRPMTKRMLAAVNEVYHVVARQDCLTEDRNTAGLTSETDDKHHAFVTVAVALQDQVVSPIIGDIERQQESLSDEIGRAQDTDEGDQDSVQQRLDLFTEERQESQKLLKALKKFRDILVDEKETQDRRKDLKRNPVVGQSESESDLVIPRKRAKQALPLR</sequence>
<dbReference type="RefSeq" id="XP_008030641.1">
    <property type="nucleotide sequence ID" value="XM_008032450.1"/>
</dbReference>
<evidence type="ECO:0000256" key="1">
    <source>
        <dbReference type="SAM" id="MobiDB-lite"/>
    </source>
</evidence>
<dbReference type="AlphaFoldDB" id="R0JK90"/>
<name>R0JK90_EXST2</name>
<protein>
    <submittedName>
        <fullName evidence="2">Uncharacterized protein</fullName>
    </submittedName>
</protein>